<dbReference type="PANTHER" id="PTHR46116:SF39">
    <property type="entry name" value="BACULOVIRAL IAP REPEAT-CONTAINING PROTEIN 6"/>
    <property type="match status" value="1"/>
</dbReference>
<feature type="region of interest" description="Disordered" evidence="3">
    <location>
        <begin position="288"/>
        <end position="307"/>
    </location>
</feature>
<keyword evidence="2" id="KW-0833">Ubl conjugation pathway</keyword>
<evidence type="ECO:0000256" key="2">
    <source>
        <dbReference type="ARBA" id="ARBA00022786"/>
    </source>
</evidence>
<feature type="region of interest" description="Disordered" evidence="3">
    <location>
        <begin position="97"/>
        <end position="140"/>
    </location>
</feature>
<protein>
    <recommendedName>
        <fullName evidence="4">UBC core domain-containing protein</fullName>
    </recommendedName>
</protein>
<dbReference type="EMBL" id="KV722334">
    <property type="protein sequence ID" value="OCH95740.1"/>
    <property type="molecule type" value="Genomic_DNA"/>
</dbReference>
<dbReference type="Gene3D" id="3.10.110.10">
    <property type="entry name" value="Ubiquitin Conjugating Enzyme"/>
    <property type="match status" value="1"/>
</dbReference>
<accession>A0A8E2DTU5</accession>
<dbReference type="PROSITE" id="PS50127">
    <property type="entry name" value="UBC_2"/>
    <property type="match status" value="1"/>
</dbReference>
<dbReference type="InterPro" id="IPR016135">
    <property type="entry name" value="UBQ-conjugating_enzyme/RWD"/>
</dbReference>
<sequence length="822" mass="90102">MTGKKRRISSSEGPSAKRRVTEAIVISDDEDESLEHILAQIKAQEESEALARRLQEEWNGAASDSTRAGSNLPGPSSAPAGCQEDDEALARRLAEEWEKEDGAAAAGSSAAATLREQPTLNASNTKGKAPYTSGADETPDEALRQFQTVFTAMRKCQCGHDIPSPRGYVTFSAEIPPPSLLFLLHAPCSRCKTNYCRGCMNPISCPVSCKGGGKSGGCLATTCCAQVRAIALFETLGGLDRQYIGERATSEARAREAAAKNRRQGSQSVGPGGTGYGIGTVHAFGNGSPYHNHNGRGRNTPRASPSMKIGTSRTEILAAHWDEIVVRAFATISHFLPSPYSESPQMYDMIPHQTIAALLGASQLPELLGILLRNDSVTDWAARITVYYAMLSLLRRLADCEVTIEVLTGPRWELEKSCGLEEWMWGEGDIVWSSDKSTGSGDKRLIPATPLYAHFKKLTKQCETFLAGANSVLGDADDHGDDAETVFKLTALCGDIIAARDDIERAMKVMGRDASASTPIGPENQTEIPLPQCKDKGEDSAVLERMYAQECEHLAFEHVTLSKPSADGNGLVYPTFAYAQELARTATATRNPKDRLHLVKELAVMATSLPPGVWVRVDEVRNDVIKIMIAGPQGTPYSGGLFEFDCFIPLEYPYKPPLMHLRTTGGGTVRFNPNLYNNGKVCLSLLGTWPGQPEEQWSPKSTLLQVVVSIQSMILIDLPYFNEPGYGRAVPEDPRSIAYNRDVAANTIRWAILDWLKDEHRDGIWADVIVSHFALRRTNIRKFVQEHTGTHPIRSHHQSQFFLTEFDRGIKRIQGWKKDKTG</sequence>
<name>A0A8E2DTU5_9APHY</name>
<feature type="region of interest" description="Disordered" evidence="3">
    <location>
        <begin position="44"/>
        <end position="84"/>
    </location>
</feature>
<dbReference type="OrthoDB" id="47801at2759"/>
<dbReference type="CDD" id="cd23810">
    <property type="entry name" value="UBCc_BIRC6"/>
    <property type="match status" value="1"/>
</dbReference>
<dbReference type="SUPFAM" id="SSF54495">
    <property type="entry name" value="UBC-like"/>
    <property type="match status" value="1"/>
</dbReference>
<feature type="compositionally biased region" description="Low complexity" evidence="3">
    <location>
        <begin position="103"/>
        <end position="112"/>
    </location>
</feature>
<feature type="compositionally biased region" description="Polar residues" evidence="3">
    <location>
        <begin position="116"/>
        <end position="126"/>
    </location>
</feature>
<dbReference type="GO" id="GO:0043066">
    <property type="term" value="P:negative regulation of apoptotic process"/>
    <property type="evidence" value="ECO:0007669"/>
    <property type="project" value="TreeGrafter"/>
</dbReference>
<proteinExistence type="predicted"/>
<reference evidence="5 6" key="1">
    <citation type="submission" date="2016-07" db="EMBL/GenBank/DDBJ databases">
        <title>Draft genome of the white-rot fungus Obba rivulosa 3A-2.</title>
        <authorList>
            <consortium name="DOE Joint Genome Institute"/>
            <person name="Miettinen O."/>
            <person name="Riley R."/>
            <person name="Acob R."/>
            <person name="Barry K."/>
            <person name="Cullen D."/>
            <person name="De Vries R."/>
            <person name="Hainaut M."/>
            <person name="Hatakka A."/>
            <person name="Henrissat B."/>
            <person name="Hilden K."/>
            <person name="Kuo R."/>
            <person name="Labutti K."/>
            <person name="Lipzen A."/>
            <person name="Makela M.R."/>
            <person name="Sandor L."/>
            <person name="Spatafora J.W."/>
            <person name="Grigoriev I.V."/>
            <person name="Hibbett D.S."/>
        </authorList>
    </citation>
    <scope>NUCLEOTIDE SEQUENCE [LARGE SCALE GENOMIC DNA]</scope>
    <source>
        <strain evidence="5 6">3A-2</strain>
    </source>
</reference>
<keyword evidence="1" id="KW-0808">Transferase</keyword>
<gene>
    <name evidence="5" type="ORF">OBBRIDRAFT_744889</name>
</gene>
<keyword evidence="6" id="KW-1185">Reference proteome</keyword>
<evidence type="ECO:0000313" key="5">
    <source>
        <dbReference type="EMBL" id="OCH95740.1"/>
    </source>
</evidence>
<dbReference type="GO" id="GO:0004869">
    <property type="term" value="F:cysteine-type endopeptidase inhibitor activity"/>
    <property type="evidence" value="ECO:0007669"/>
    <property type="project" value="TreeGrafter"/>
</dbReference>
<dbReference type="PANTHER" id="PTHR46116">
    <property type="entry name" value="(E3-INDEPENDENT) E2 UBIQUITIN-CONJUGATING ENZYME"/>
    <property type="match status" value="1"/>
</dbReference>
<dbReference type="GO" id="GO:0016740">
    <property type="term" value="F:transferase activity"/>
    <property type="evidence" value="ECO:0007669"/>
    <property type="project" value="UniProtKB-KW"/>
</dbReference>
<dbReference type="Proteomes" id="UP000250043">
    <property type="component" value="Unassembled WGS sequence"/>
</dbReference>
<feature type="region of interest" description="Disordered" evidence="3">
    <location>
        <begin position="1"/>
        <end position="24"/>
    </location>
</feature>
<evidence type="ECO:0000256" key="3">
    <source>
        <dbReference type="SAM" id="MobiDB-lite"/>
    </source>
</evidence>
<dbReference type="AlphaFoldDB" id="A0A8E2DTU5"/>
<evidence type="ECO:0000256" key="1">
    <source>
        <dbReference type="ARBA" id="ARBA00022679"/>
    </source>
</evidence>
<dbReference type="InterPro" id="IPR000608">
    <property type="entry name" value="UBC"/>
</dbReference>
<dbReference type="GO" id="GO:0005634">
    <property type="term" value="C:nucleus"/>
    <property type="evidence" value="ECO:0007669"/>
    <property type="project" value="TreeGrafter"/>
</dbReference>
<feature type="compositionally biased region" description="Basic and acidic residues" evidence="3">
    <location>
        <begin position="44"/>
        <end position="56"/>
    </location>
</feature>
<evidence type="ECO:0000313" key="6">
    <source>
        <dbReference type="Proteomes" id="UP000250043"/>
    </source>
</evidence>
<organism evidence="5 6">
    <name type="scientific">Obba rivulosa</name>
    <dbReference type="NCBI Taxonomy" id="1052685"/>
    <lineage>
        <taxon>Eukaryota</taxon>
        <taxon>Fungi</taxon>
        <taxon>Dikarya</taxon>
        <taxon>Basidiomycota</taxon>
        <taxon>Agaricomycotina</taxon>
        <taxon>Agaricomycetes</taxon>
        <taxon>Polyporales</taxon>
        <taxon>Gelatoporiaceae</taxon>
        <taxon>Obba</taxon>
    </lineage>
</organism>
<dbReference type="SMART" id="SM00212">
    <property type="entry name" value="UBCc"/>
    <property type="match status" value="1"/>
</dbReference>
<evidence type="ECO:0000259" key="4">
    <source>
        <dbReference type="PROSITE" id="PS50127"/>
    </source>
</evidence>
<feature type="region of interest" description="Disordered" evidence="3">
    <location>
        <begin position="514"/>
        <end position="534"/>
    </location>
</feature>
<feature type="compositionally biased region" description="Polar residues" evidence="3">
    <location>
        <begin position="515"/>
        <end position="527"/>
    </location>
</feature>
<dbReference type="Pfam" id="PF00179">
    <property type="entry name" value="UQ_con"/>
    <property type="match status" value="1"/>
</dbReference>
<feature type="domain" description="UBC core" evidence="4">
    <location>
        <begin position="593"/>
        <end position="752"/>
    </location>
</feature>